<evidence type="ECO:0000259" key="6">
    <source>
        <dbReference type="Pfam" id="PF04932"/>
    </source>
</evidence>
<evidence type="ECO:0000256" key="5">
    <source>
        <dbReference type="SAM" id="Phobius"/>
    </source>
</evidence>
<dbReference type="STRING" id="290052.ASU35_11485"/>
<feature type="transmembrane region" description="Helical" evidence="5">
    <location>
        <begin position="58"/>
        <end position="80"/>
    </location>
</feature>
<dbReference type="AlphaFoldDB" id="A0A0V8QE07"/>
<keyword evidence="2 5" id="KW-0812">Transmembrane</keyword>
<feature type="transmembrane region" description="Helical" evidence="5">
    <location>
        <begin position="298"/>
        <end position="318"/>
    </location>
</feature>
<feature type="transmembrane region" description="Helical" evidence="5">
    <location>
        <begin position="164"/>
        <end position="182"/>
    </location>
</feature>
<feature type="transmembrane region" description="Helical" evidence="5">
    <location>
        <begin position="100"/>
        <end position="120"/>
    </location>
</feature>
<evidence type="ECO:0000256" key="4">
    <source>
        <dbReference type="ARBA" id="ARBA00023136"/>
    </source>
</evidence>
<dbReference type="GO" id="GO:0016020">
    <property type="term" value="C:membrane"/>
    <property type="evidence" value="ECO:0007669"/>
    <property type="project" value="UniProtKB-SubCell"/>
</dbReference>
<keyword evidence="3 5" id="KW-1133">Transmembrane helix</keyword>
<sequence length="612" mass="68268">MSRQMQKKKSGKPSGGNYTLLPILFVMCIVPLIMRLYIYDSGLEQYPWFPDRSEEIDIFLYYKGVALVAAALVMAAVLCYTLYKNSRKTAELERLKQAKWLIPLAVFAFLTLLSTLFSKYRSYGFSGIYEQFESVWVVLAYCIVAVYTYYFVKTKEDVDILQKGLFAVLAILGIIGITQLLGHDIWESAFGKSLYVPSKYAALKEQLSFNFSGSGNHQVYLTFYNPNYVGVFAALILPVSIMLCVGNRKWQKKLAWGIISIVVFLCALGSGSKAFLLSLIATALLGIIIYGRKMIKYVPIILMYGLTILYVGSVYMNYVNVDVVQYVKNALTPTENVYAVEDFTVESDYVTLKYNGTGISMLCEPGSDGAPYFKAWDEAGTELAFTMDENNIVHFTDERFSAITVTIYGGYGNYPYIAEISAAGHRYGFAKGSNGYSYMNFAYKADDMIKADAAVFTDSDGLFTGRGYIWSRTIPLLKDSFLLGTGADSFALVFPQNDYVARINAGYQDQIMTKPHSMYLQMAVQYGVVAALCFLALAVMYVLQTIKLCWKSNFKDKYSCLALGILMGITGYGILGISNDSCVALAPLAWVILGLGFAVNQLVKKDLEERED</sequence>
<proteinExistence type="predicted"/>
<dbReference type="OrthoDB" id="1762823at2"/>
<dbReference type="PANTHER" id="PTHR37422:SF13">
    <property type="entry name" value="LIPOPOLYSACCHARIDE BIOSYNTHESIS PROTEIN PA4999-RELATED"/>
    <property type="match status" value="1"/>
</dbReference>
<dbReference type="EMBL" id="LNAM01000160">
    <property type="protein sequence ID" value="KSV58800.1"/>
    <property type="molecule type" value="Genomic_DNA"/>
</dbReference>
<comment type="caution">
    <text evidence="7">The sequence shown here is derived from an EMBL/GenBank/DDBJ whole genome shotgun (WGS) entry which is preliminary data.</text>
</comment>
<reference evidence="7 8" key="1">
    <citation type="submission" date="2015-11" db="EMBL/GenBank/DDBJ databases">
        <title>Butyribacter intestini gen. nov., sp. nov., a butyric acid-producing bacterium of the family Lachnospiraceae isolated from the human faeces.</title>
        <authorList>
            <person name="Zou Y."/>
            <person name="Xue W."/>
            <person name="Luo G."/>
            <person name="Lv M."/>
        </authorList>
    </citation>
    <scope>NUCLEOTIDE SEQUENCE [LARGE SCALE GENOMIC DNA]</scope>
    <source>
        <strain evidence="7 8">ACET-33324</strain>
    </source>
</reference>
<dbReference type="RefSeq" id="WP_058352950.1">
    <property type="nucleotide sequence ID" value="NZ_CABMMD010000160.1"/>
</dbReference>
<evidence type="ECO:0000256" key="3">
    <source>
        <dbReference type="ARBA" id="ARBA00022989"/>
    </source>
</evidence>
<feature type="transmembrane region" description="Helical" evidence="5">
    <location>
        <begin position="132"/>
        <end position="152"/>
    </location>
</feature>
<dbReference type="InterPro" id="IPR051533">
    <property type="entry name" value="WaaL-like"/>
</dbReference>
<evidence type="ECO:0000256" key="1">
    <source>
        <dbReference type="ARBA" id="ARBA00004141"/>
    </source>
</evidence>
<keyword evidence="8" id="KW-1185">Reference proteome</keyword>
<feature type="transmembrane region" description="Helical" evidence="5">
    <location>
        <begin position="228"/>
        <end position="247"/>
    </location>
</feature>
<comment type="subcellular location">
    <subcellularLocation>
        <location evidence="1">Membrane</location>
        <topology evidence="1">Multi-pass membrane protein</topology>
    </subcellularLocation>
</comment>
<feature type="transmembrane region" description="Helical" evidence="5">
    <location>
        <begin position="254"/>
        <end position="270"/>
    </location>
</feature>
<gene>
    <name evidence="7" type="ORF">ASU35_11485</name>
</gene>
<evidence type="ECO:0000256" key="2">
    <source>
        <dbReference type="ARBA" id="ARBA00022692"/>
    </source>
</evidence>
<feature type="transmembrane region" description="Helical" evidence="5">
    <location>
        <begin position="276"/>
        <end position="291"/>
    </location>
</feature>
<feature type="transmembrane region" description="Helical" evidence="5">
    <location>
        <begin position="523"/>
        <end position="546"/>
    </location>
</feature>
<feature type="transmembrane region" description="Helical" evidence="5">
    <location>
        <begin position="583"/>
        <end position="603"/>
    </location>
</feature>
<feature type="transmembrane region" description="Helical" evidence="5">
    <location>
        <begin position="20"/>
        <end position="38"/>
    </location>
</feature>
<feature type="domain" description="O-antigen ligase-related" evidence="6">
    <location>
        <begin position="451"/>
        <end position="535"/>
    </location>
</feature>
<accession>A0A0V8QE07</accession>
<dbReference type="Pfam" id="PF04932">
    <property type="entry name" value="Wzy_C"/>
    <property type="match status" value="1"/>
</dbReference>
<name>A0A0V8QE07_9FIRM</name>
<dbReference type="Proteomes" id="UP000054874">
    <property type="component" value="Unassembled WGS sequence"/>
</dbReference>
<organism evidence="7 8">
    <name type="scientific">Acetivibrio ethanolgignens</name>
    <dbReference type="NCBI Taxonomy" id="290052"/>
    <lineage>
        <taxon>Bacteria</taxon>
        <taxon>Bacillati</taxon>
        <taxon>Bacillota</taxon>
        <taxon>Clostridia</taxon>
        <taxon>Eubacteriales</taxon>
        <taxon>Oscillospiraceae</taxon>
        <taxon>Acetivibrio</taxon>
    </lineage>
</organism>
<evidence type="ECO:0000313" key="8">
    <source>
        <dbReference type="Proteomes" id="UP000054874"/>
    </source>
</evidence>
<evidence type="ECO:0000313" key="7">
    <source>
        <dbReference type="EMBL" id="KSV58800.1"/>
    </source>
</evidence>
<protein>
    <recommendedName>
        <fullName evidence="6">O-antigen ligase-related domain-containing protein</fullName>
    </recommendedName>
</protein>
<keyword evidence="4 5" id="KW-0472">Membrane</keyword>
<feature type="transmembrane region" description="Helical" evidence="5">
    <location>
        <begin position="558"/>
        <end position="577"/>
    </location>
</feature>
<dbReference type="PANTHER" id="PTHR37422">
    <property type="entry name" value="TEICHURONIC ACID BIOSYNTHESIS PROTEIN TUAE"/>
    <property type="match status" value="1"/>
</dbReference>
<dbReference type="InterPro" id="IPR007016">
    <property type="entry name" value="O-antigen_ligase-rel_domated"/>
</dbReference>